<dbReference type="PANTHER" id="PTHR35861:SF1">
    <property type="entry name" value="PHAGE TAIL SHEATH PROTEIN"/>
    <property type="match status" value="1"/>
</dbReference>
<dbReference type="InterPro" id="IPR035089">
    <property type="entry name" value="Phage_sheath_subtilisin"/>
</dbReference>
<feature type="domain" description="Tail sheath protein subtilisin-like" evidence="2">
    <location>
        <begin position="117"/>
        <end position="279"/>
    </location>
</feature>
<proteinExistence type="inferred from homology"/>
<dbReference type="AlphaFoldDB" id="A0A0S4XNA3"/>
<gene>
    <name evidence="3" type="ORF">BN3087_220050</name>
</gene>
<dbReference type="InterPro" id="IPR052042">
    <property type="entry name" value="Tail_sheath_structural"/>
</dbReference>
<organism evidence="3">
    <name type="scientific">Sulfurovum sp. enrichment culture clone C5</name>
    <dbReference type="NCBI Taxonomy" id="497650"/>
    <lineage>
        <taxon>Bacteria</taxon>
        <taxon>Pseudomonadati</taxon>
        <taxon>Campylobacterota</taxon>
        <taxon>Epsilonproteobacteria</taxon>
        <taxon>Campylobacterales</taxon>
        <taxon>Sulfurovaceae</taxon>
        <taxon>Sulfurovum</taxon>
        <taxon>environmental samples</taxon>
    </lineage>
</organism>
<evidence type="ECO:0000256" key="1">
    <source>
        <dbReference type="ARBA" id="ARBA00008005"/>
    </source>
</evidence>
<evidence type="ECO:0000313" key="3">
    <source>
        <dbReference type="EMBL" id="CUV65233.1"/>
    </source>
</evidence>
<reference evidence="3" key="1">
    <citation type="submission" date="2015-11" db="EMBL/GenBank/DDBJ databases">
        <authorList>
            <person name="Zhang Y."/>
            <person name="Guo Z."/>
        </authorList>
    </citation>
    <scope>NUCLEOTIDE SEQUENCE</scope>
    <source>
        <strain evidence="3">BN30871</strain>
    </source>
</reference>
<dbReference type="Pfam" id="PF04984">
    <property type="entry name" value="Phage_sheath_1"/>
    <property type="match status" value="1"/>
</dbReference>
<accession>A0A0S4XNA3</accession>
<dbReference type="EMBL" id="FAXN01000021">
    <property type="protein sequence ID" value="CUV65233.1"/>
    <property type="molecule type" value="Genomic_DNA"/>
</dbReference>
<name>A0A0S4XNA3_9BACT</name>
<comment type="similarity">
    <text evidence="1">Belongs to the myoviridae tail sheath protein family.</text>
</comment>
<protein>
    <recommendedName>
        <fullName evidence="2">Tail sheath protein subtilisin-like domain-containing protein</fullName>
    </recommendedName>
</protein>
<evidence type="ECO:0000259" key="2">
    <source>
        <dbReference type="Pfam" id="PF04984"/>
    </source>
</evidence>
<dbReference type="PANTHER" id="PTHR35861">
    <property type="match status" value="1"/>
</dbReference>
<sequence>MAANYGVNTTTSTDAARSLAIVSSTPIALVGSAVLSVADGEIYTKATNEEPLYYGSVSKAKAAFSDIAGTILEALDGIEDQNVQCPIIIKVVIITQAESLLSAELFYNNPLVKTSVIENLNSLKSVASIVGVKPKLIIAPRFSHDLDVATEMTSVADRLLAFSIVDLNVADESEALLKKVSFGTKRVLLRDPYVQVWDTLTSTSITQPDSARVAGMMAWTDAQWEYGFADSFSNRVMNGISGTARPIEFNAGQDCEADRLRSAHIGTVIRYNGFRTWGGETTGIDPIWQDHTRVRIFDRISEAALDGLFWAIDRRADILKSVKDSVEQLLLALKGARVMIGYDVYWDEELNTKTNITAGKFYLKAEAQNSPIVKRLEVNFNYSDRWGEVLIKTIS</sequence>